<reference evidence="3 4" key="1">
    <citation type="submission" date="2018-12" db="EMBL/GenBank/DDBJ databases">
        <title>Venturia inaequalis Genome Resource.</title>
        <authorList>
            <person name="Lichtner F.J."/>
        </authorList>
    </citation>
    <scope>NUCLEOTIDE SEQUENCE [LARGE SCALE GENOMIC DNA]</scope>
    <source>
        <strain evidence="3 4">120213</strain>
    </source>
</reference>
<dbReference type="OrthoDB" id="9950510at2759"/>
<proteinExistence type="predicted"/>
<accession>A0A8H3VHB6</accession>
<name>A0A8H3VHB6_VENIN</name>
<keyword evidence="2" id="KW-0472">Membrane</keyword>
<evidence type="ECO:0000256" key="1">
    <source>
        <dbReference type="SAM" id="MobiDB-lite"/>
    </source>
</evidence>
<evidence type="ECO:0000313" key="4">
    <source>
        <dbReference type="Proteomes" id="UP000447873"/>
    </source>
</evidence>
<comment type="caution">
    <text evidence="3">The sequence shown here is derived from an EMBL/GenBank/DDBJ whole genome shotgun (WGS) entry which is preliminary data.</text>
</comment>
<evidence type="ECO:0000256" key="2">
    <source>
        <dbReference type="SAM" id="Phobius"/>
    </source>
</evidence>
<gene>
    <name evidence="3" type="ORF">EG328_000030</name>
</gene>
<keyword evidence="2" id="KW-0812">Transmembrane</keyword>
<feature type="transmembrane region" description="Helical" evidence="2">
    <location>
        <begin position="42"/>
        <end position="64"/>
    </location>
</feature>
<sequence>MNFRIMQKMKLVFLLPAIHIPAFLFCVSNLSSEAPEKRRAAWCFLAILVVEGLVAGVVAGAVGAHKGLGLGREKKSMDVKSLNTEKKKRPSAPVSTTTTTPTVRNESSPKSILKGKKTVAGSEIEKKVRFKLSHEEIYVDLAEAKCDSAVNAILQHLNLDELCEYLAWANNLSTTESKAILRKPTLRKLAMEPAARKPSIVQCIAIITQNLGIQHIDIQNLSTQHITLENIGIENFTLENITLEYITLENITLEYITLENISIENISIESISPIGTQEFAERGAHRLHRLGAEISSIGTQEIAGRGADSLHRLGGEISQFDAHEDVEEGADRLHKLAREMTA</sequence>
<dbReference type="Proteomes" id="UP000447873">
    <property type="component" value="Unassembled WGS sequence"/>
</dbReference>
<dbReference type="AlphaFoldDB" id="A0A8H3VHB6"/>
<organism evidence="3 4">
    <name type="scientific">Venturia inaequalis</name>
    <name type="common">Apple scab fungus</name>
    <dbReference type="NCBI Taxonomy" id="5025"/>
    <lineage>
        <taxon>Eukaryota</taxon>
        <taxon>Fungi</taxon>
        <taxon>Dikarya</taxon>
        <taxon>Ascomycota</taxon>
        <taxon>Pezizomycotina</taxon>
        <taxon>Dothideomycetes</taxon>
        <taxon>Pleosporomycetidae</taxon>
        <taxon>Venturiales</taxon>
        <taxon>Venturiaceae</taxon>
        <taxon>Venturia</taxon>
    </lineage>
</organism>
<feature type="region of interest" description="Disordered" evidence="1">
    <location>
        <begin position="79"/>
        <end position="109"/>
    </location>
</feature>
<protein>
    <submittedName>
        <fullName evidence="3">Uncharacterized protein</fullName>
    </submittedName>
</protein>
<keyword evidence="2" id="KW-1133">Transmembrane helix</keyword>
<evidence type="ECO:0000313" key="3">
    <source>
        <dbReference type="EMBL" id="KAE9989099.1"/>
    </source>
</evidence>
<dbReference type="EMBL" id="WNWS01000001">
    <property type="protein sequence ID" value="KAE9989099.1"/>
    <property type="molecule type" value="Genomic_DNA"/>
</dbReference>